<evidence type="ECO:0000313" key="7">
    <source>
        <dbReference type="EMBL" id="KAF4627915.1"/>
    </source>
</evidence>
<dbReference type="InterPro" id="IPR006162">
    <property type="entry name" value="Ppantetheine_attach_site"/>
</dbReference>
<reference evidence="7 8" key="1">
    <citation type="submission" date="2020-03" db="EMBL/GenBank/DDBJ databases">
        <title>Draft Genome Sequence of Cudoniella acicularis.</title>
        <authorList>
            <person name="Buettner E."/>
            <person name="Kellner H."/>
        </authorList>
    </citation>
    <scope>NUCLEOTIDE SEQUENCE [LARGE SCALE GENOMIC DNA]</scope>
    <source>
        <strain evidence="7 8">DSM 108380</strain>
    </source>
</reference>
<dbReference type="Pfam" id="PF00501">
    <property type="entry name" value="AMP-binding"/>
    <property type="match status" value="1"/>
</dbReference>
<evidence type="ECO:0000256" key="3">
    <source>
        <dbReference type="SAM" id="MobiDB-lite"/>
    </source>
</evidence>
<evidence type="ECO:0000313" key="8">
    <source>
        <dbReference type="Proteomes" id="UP000566819"/>
    </source>
</evidence>
<dbReference type="Gene3D" id="3.40.50.720">
    <property type="entry name" value="NAD(P)-binding Rossmann-like Domain"/>
    <property type="match status" value="1"/>
</dbReference>
<dbReference type="InterPro" id="IPR009081">
    <property type="entry name" value="PP-bd_ACP"/>
</dbReference>
<dbReference type="SUPFAM" id="SSF47336">
    <property type="entry name" value="ACP-like"/>
    <property type="match status" value="1"/>
</dbReference>
<dbReference type="SUPFAM" id="SSF51735">
    <property type="entry name" value="NAD(P)-binding Rossmann-fold domains"/>
    <property type="match status" value="1"/>
</dbReference>
<feature type="domain" description="Thioester reductase (TE)" evidence="6">
    <location>
        <begin position="752"/>
        <end position="988"/>
    </location>
</feature>
<keyword evidence="8" id="KW-1185">Reference proteome</keyword>
<dbReference type="InterPro" id="IPR000873">
    <property type="entry name" value="AMP-dep_synth/lig_dom"/>
</dbReference>
<comment type="caution">
    <text evidence="7">The sequence shown here is derived from an EMBL/GenBank/DDBJ whole genome shotgun (WGS) entry which is preliminary data.</text>
</comment>
<keyword evidence="2" id="KW-0597">Phosphoprotein</keyword>
<dbReference type="InterPro" id="IPR020845">
    <property type="entry name" value="AMP-binding_CS"/>
</dbReference>
<dbReference type="Gene3D" id="1.10.1200.10">
    <property type="entry name" value="ACP-like"/>
    <property type="match status" value="1"/>
</dbReference>
<dbReference type="PANTHER" id="PTHR43439:SF2">
    <property type="entry name" value="ENZYME, PUTATIVE (JCVI)-RELATED"/>
    <property type="match status" value="1"/>
</dbReference>
<evidence type="ECO:0008006" key="9">
    <source>
        <dbReference type="Google" id="ProtNLM"/>
    </source>
</evidence>
<name>A0A8H4W155_9HELO</name>
<feature type="domain" description="AMP-dependent synthetase/ligase" evidence="4">
    <location>
        <begin position="42"/>
        <end position="345"/>
    </location>
</feature>
<keyword evidence="1" id="KW-0596">Phosphopantetheine</keyword>
<protein>
    <recommendedName>
        <fullName evidence="9">Carrier domain-containing protein</fullName>
    </recommendedName>
</protein>
<evidence type="ECO:0000259" key="6">
    <source>
        <dbReference type="Pfam" id="PF07993"/>
    </source>
</evidence>
<dbReference type="Pfam" id="PF07993">
    <property type="entry name" value="NAD_binding_4"/>
    <property type="match status" value="1"/>
</dbReference>
<dbReference type="InterPro" id="IPR042099">
    <property type="entry name" value="ANL_N_sf"/>
</dbReference>
<dbReference type="Gene3D" id="3.40.50.12780">
    <property type="entry name" value="N-terminal domain of ligase-like"/>
    <property type="match status" value="1"/>
</dbReference>
<evidence type="ECO:0000256" key="1">
    <source>
        <dbReference type="ARBA" id="ARBA00022450"/>
    </source>
</evidence>
<sequence length="1127" mass="124802">MAHLSQKHVQYLYDTFGDLKVLDDIIRHRAADEPPVPILGYPKSEHSVDNYERFMGKQLDHFIDGAVKTFLSSGFKPGMREVVALLAPSTLDFVISFFALSRLGYTILPLSLRIAPVAIVNLLQKTSCSTIVHGNSSHILNSVQSVRHDISTVTSREIPNRNDYDRLPSDELPFVREYDREQENGKIALIVHSSGSTGLPKPVFLTHRALLTHPTQGTGLHNFNPLPWYHLYGISTSLQAMWMAKTAHIYNAALPLTTDNLIAVVEAVRPEAIHAVPYAVGLLAEKQRGVDAMKLCKVVTCAGARTPDELGDRLVREGINLGVVFGTTEAGLLGDTMRRDKGDDSWNYLRIYANIRKYLFMKPLGENLYECVYLNGHPALSTSNSDEPAPGSWHSADVFTPHPNIPDIWKYVTRLDDRVTLINGEKVLPLPIEGRLREDSLIREAVIVGVDQTIPGLLVFRAETANHLSNSAYMDAIWPSVADANSRAEAFSQIGREMITLLPSDVDYPQTDKGSIIRAQVYRKFDDQIKNMYAALEIGHEGSLKLNLSDLEQYIMTMFQDQIGVTLESPEIDFFTAGVDSLKQIQMRRLIQKNLDLNGTQLSPNVVYEFGNARRLSEYLYALGRGENVKHQDDLTLMRQMIARYSEFETHSFTNGVTNGIANGVSNDNSKGTTSNRTVNGNTNGASQNSTTGLTTFTANGTTNFTINGVTNFTLNGINIVTNGVTNVTIEGVATFETARKVTKSKHHSVILTGATGSIGAHVLAKVLLNEEVDRVYCFVRGRSPRQRVFNSLQERDLHLSKSSKDKIVAFTGDLSQAGLGLNATVLAEMRNSVSLIIHVAWPVNFNIHLASFEPHIVGLYNLLRFSQSVHRPEPAQLLFCSSISAASNAPAPASIPDGSIEALEYAAGMGYAQSKLVGEHIVRNAARAGAQAYVLRIGQVVGNKENGAWNDHEFLPSMIRSALTLKALPALEENCSWIPVDALATTILELSHTLSCRHLTQKESLNIFYNIVNPETFTWASLLSELHSAGLEFETIPFNEWLQKLRKSAADQDGEKQNPAVKLIEFFENSYGKGGEARVGQGYNGGITFETEAVRRDSITLRNPLRIIEDGYVKEFLKRWLEIWKA</sequence>
<evidence type="ECO:0000256" key="2">
    <source>
        <dbReference type="ARBA" id="ARBA00022553"/>
    </source>
</evidence>
<dbReference type="SUPFAM" id="SSF56801">
    <property type="entry name" value="Acetyl-CoA synthetase-like"/>
    <property type="match status" value="1"/>
</dbReference>
<organism evidence="7 8">
    <name type="scientific">Cudoniella acicularis</name>
    <dbReference type="NCBI Taxonomy" id="354080"/>
    <lineage>
        <taxon>Eukaryota</taxon>
        <taxon>Fungi</taxon>
        <taxon>Dikarya</taxon>
        <taxon>Ascomycota</taxon>
        <taxon>Pezizomycotina</taxon>
        <taxon>Leotiomycetes</taxon>
        <taxon>Helotiales</taxon>
        <taxon>Tricladiaceae</taxon>
        <taxon>Cudoniella</taxon>
    </lineage>
</organism>
<dbReference type="PROSITE" id="PS00012">
    <property type="entry name" value="PHOSPHOPANTETHEINE"/>
    <property type="match status" value="1"/>
</dbReference>
<gene>
    <name evidence="7" type="ORF">G7Y89_g10239</name>
</gene>
<accession>A0A8H4W155</accession>
<feature type="compositionally biased region" description="Polar residues" evidence="3">
    <location>
        <begin position="664"/>
        <end position="690"/>
    </location>
</feature>
<dbReference type="Pfam" id="PF23562">
    <property type="entry name" value="AMP-binding_C_3"/>
    <property type="match status" value="1"/>
</dbReference>
<evidence type="ECO:0000259" key="5">
    <source>
        <dbReference type="Pfam" id="PF00550"/>
    </source>
</evidence>
<dbReference type="AlphaFoldDB" id="A0A8H4W155"/>
<proteinExistence type="predicted"/>
<feature type="region of interest" description="Disordered" evidence="3">
    <location>
        <begin position="664"/>
        <end position="691"/>
    </location>
</feature>
<dbReference type="InterPro" id="IPR013120">
    <property type="entry name" value="FAR_NAD-bd"/>
</dbReference>
<dbReference type="InterPro" id="IPR036291">
    <property type="entry name" value="NAD(P)-bd_dom_sf"/>
</dbReference>
<feature type="domain" description="Carrier" evidence="5">
    <location>
        <begin position="553"/>
        <end position="620"/>
    </location>
</feature>
<dbReference type="Proteomes" id="UP000566819">
    <property type="component" value="Unassembled WGS sequence"/>
</dbReference>
<dbReference type="EMBL" id="JAAMPI010000891">
    <property type="protein sequence ID" value="KAF4627915.1"/>
    <property type="molecule type" value="Genomic_DNA"/>
</dbReference>
<dbReference type="InterPro" id="IPR036736">
    <property type="entry name" value="ACP-like_sf"/>
</dbReference>
<dbReference type="PANTHER" id="PTHR43439">
    <property type="entry name" value="PHENYLACETATE-COENZYME A LIGASE"/>
    <property type="match status" value="1"/>
</dbReference>
<dbReference type="InterPro" id="IPR051414">
    <property type="entry name" value="Adenylate-forming_Reductase"/>
</dbReference>
<dbReference type="Pfam" id="PF00550">
    <property type="entry name" value="PP-binding"/>
    <property type="match status" value="1"/>
</dbReference>
<dbReference type="OrthoDB" id="429813at2759"/>
<evidence type="ECO:0000259" key="4">
    <source>
        <dbReference type="Pfam" id="PF00501"/>
    </source>
</evidence>
<dbReference type="PROSITE" id="PS00455">
    <property type="entry name" value="AMP_BINDING"/>
    <property type="match status" value="1"/>
</dbReference>